<dbReference type="AlphaFoldDB" id="A0A399END1"/>
<dbReference type="GO" id="GO:0008360">
    <property type="term" value="P:regulation of cell shape"/>
    <property type="evidence" value="ECO:0007669"/>
    <property type="project" value="UniProtKB-UniRule"/>
</dbReference>
<proteinExistence type="inferred from homology"/>
<evidence type="ECO:0000256" key="1">
    <source>
        <dbReference type="ARBA" id="ARBA00022490"/>
    </source>
</evidence>
<dbReference type="EMBL" id="QWLA01000065">
    <property type="protein sequence ID" value="RIH83982.1"/>
    <property type="molecule type" value="Genomic_DNA"/>
</dbReference>
<gene>
    <name evidence="4" type="ORF">Mrose_02816</name>
</gene>
<dbReference type="HAMAP" id="MF_00973">
    <property type="entry name" value="Gluconeogen_factor"/>
    <property type="match status" value="1"/>
</dbReference>
<dbReference type="PANTHER" id="PTHR30135">
    <property type="entry name" value="UNCHARACTERIZED PROTEIN YVCK-RELATED"/>
    <property type="match status" value="1"/>
</dbReference>
<dbReference type="SUPFAM" id="SSF142338">
    <property type="entry name" value="CofD-like"/>
    <property type="match status" value="1"/>
</dbReference>
<feature type="transmembrane region" description="Helical" evidence="3">
    <location>
        <begin position="67"/>
        <end position="85"/>
    </location>
</feature>
<keyword evidence="3" id="KW-0812">Transmembrane</keyword>
<dbReference type="PANTHER" id="PTHR30135:SF3">
    <property type="entry name" value="GLUCONEOGENESIS FACTOR-RELATED"/>
    <property type="match status" value="1"/>
</dbReference>
<dbReference type="NCBIfam" id="TIGR01826">
    <property type="entry name" value="CofD_related"/>
    <property type="match status" value="1"/>
</dbReference>
<keyword evidence="3" id="KW-1133">Transmembrane helix</keyword>
<comment type="subcellular location">
    <subcellularLocation>
        <location evidence="2">Cytoplasm</location>
    </subcellularLocation>
</comment>
<keyword evidence="5" id="KW-1185">Reference proteome</keyword>
<feature type="transmembrane region" description="Helical" evidence="3">
    <location>
        <begin position="27"/>
        <end position="47"/>
    </location>
</feature>
<dbReference type="InterPro" id="IPR002882">
    <property type="entry name" value="CofD"/>
</dbReference>
<dbReference type="GO" id="GO:0005737">
    <property type="term" value="C:cytoplasm"/>
    <property type="evidence" value="ECO:0007669"/>
    <property type="project" value="UniProtKB-SubCell"/>
</dbReference>
<dbReference type="Gene3D" id="3.40.50.10680">
    <property type="entry name" value="CofD-like domains"/>
    <property type="match status" value="1"/>
</dbReference>
<dbReference type="Proteomes" id="UP000265341">
    <property type="component" value="Unassembled WGS sequence"/>
</dbReference>
<evidence type="ECO:0000256" key="3">
    <source>
        <dbReference type="SAM" id="Phobius"/>
    </source>
</evidence>
<dbReference type="GO" id="GO:0043743">
    <property type="term" value="F:LPPG:FO 2-phospho-L-lactate transferase activity"/>
    <property type="evidence" value="ECO:0007669"/>
    <property type="project" value="InterPro"/>
</dbReference>
<sequence length="447" mass="49113">MRDKAVRIGLRWQSWRWLLPGMRVKRYLLVALLGGLLGLVGILQLSWEGPLVSRFYELVRWARPFDAPAWVTGLVWLGLGIFLLAEGIRWMNRSMLSALTDPDTVPQQVYIRRRLESGPRIVALGGGTGLSRVLRGLKEETANLTAIVAVTDDGGSTGRLRDSFGIPAVGDLVDCLAALSDAPGLPDLMAYRFERGGELAGHTFGNLMLVSLHELEGNFAEALRNANQILRLRGAVWPATAMPAKLCALREDGSTSEGETRLREGRGRIRRVWLEALHHERVLAGGQSTATAAEPPELEAMPEALEAIRRAELLVLGPGSLYSSVIPSFLPPQIKEAILRSPGRLCYILNVMSEKGETDHLSALEHYRAIVTHLGRAPEIVVAHTHPIGHQRLARYEAEGQHPVALDLEGLEAEGVRVLRGDFLEDGPYAQHDPAKVVRALMNLRTS</sequence>
<evidence type="ECO:0000313" key="5">
    <source>
        <dbReference type="Proteomes" id="UP000265341"/>
    </source>
</evidence>
<evidence type="ECO:0000256" key="2">
    <source>
        <dbReference type="HAMAP-Rule" id="MF_00973"/>
    </source>
</evidence>
<accession>A0A399END1</accession>
<dbReference type="InterPro" id="IPR038136">
    <property type="entry name" value="CofD-like_dom_sf"/>
</dbReference>
<comment type="caution">
    <text evidence="4">The sequence shown here is derived from an EMBL/GenBank/DDBJ whole genome shotgun (WGS) entry which is preliminary data.</text>
</comment>
<protein>
    <recommendedName>
        <fullName evidence="2">Putative gluconeogenesis factor</fullName>
    </recommendedName>
</protein>
<dbReference type="Pfam" id="PF01933">
    <property type="entry name" value="CofD"/>
    <property type="match status" value="1"/>
</dbReference>
<dbReference type="CDD" id="cd07187">
    <property type="entry name" value="YvcK_like"/>
    <property type="match status" value="1"/>
</dbReference>
<keyword evidence="3" id="KW-0472">Membrane</keyword>
<keyword evidence="1 2" id="KW-0963">Cytoplasm</keyword>
<name>A0A399END1_9DEIN</name>
<dbReference type="InterPro" id="IPR010119">
    <property type="entry name" value="Gluconeogen_factor"/>
</dbReference>
<organism evidence="4 5">
    <name type="scientific">Calidithermus roseus</name>
    <dbReference type="NCBI Taxonomy" id="1644118"/>
    <lineage>
        <taxon>Bacteria</taxon>
        <taxon>Thermotogati</taxon>
        <taxon>Deinococcota</taxon>
        <taxon>Deinococci</taxon>
        <taxon>Thermales</taxon>
        <taxon>Thermaceae</taxon>
        <taxon>Calidithermus</taxon>
    </lineage>
</organism>
<comment type="similarity">
    <text evidence="2">Belongs to the gluconeogenesis factor family.</text>
</comment>
<evidence type="ECO:0000313" key="4">
    <source>
        <dbReference type="EMBL" id="RIH83982.1"/>
    </source>
</evidence>
<reference evidence="4 5" key="1">
    <citation type="submission" date="2018-08" db="EMBL/GenBank/DDBJ databases">
        <title>Meiothermus roseus NBRC 110900 genome sequencing project.</title>
        <authorList>
            <person name="Da Costa M.S."/>
            <person name="Albuquerque L."/>
            <person name="Raposo P."/>
            <person name="Froufe H.J.C."/>
            <person name="Barroso C.S."/>
            <person name="Egas C."/>
        </authorList>
    </citation>
    <scope>NUCLEOTIDE SEQUENCE [LARGE SCALE GENOMIC DNA]</scope>
    <source>
        <strain evidence="4 5">NBRC 110900</strain>
    </source>
</reference>
<comment type="function">
    <text evidence="2">Required for morphogenesis under gluconeogenic growth conditions.</text>
</comment>